<name>F4H6D5_CELFA</name>
<evidence type="ECO:0000313" key="3">
    <source>
        <dbReference type="Proteomes" id="UP000008460"/>
    </source>
</evidence>
<dbReference type="STRING" id="590998.Celf_0302"/>
<dbReference type="eggNOG" id="COG1080">
    <property type="taxonomic scope" value="Bacteria"/>
</dbReference>
<dbReference type="Gene3D" id="3.20.20.60">
    <property type="entry name" value="Phosphoenolpyruvate-binding domains"/>
    <property type="match status" value="1"/>
</dbReference>
<dbReference type="PANTHER" id="PTHR46244">
    <property type="entry name" value="PHOSPHOENOLPYRUVATE-PROTEIN PHOSPHOTRANSFERASE"/>
    <property type="match status" value="1"/>
</dbReference>
<dbReference type="PANTHER" id="PTHR46244:SF3">
    <property type="entry name" value="PHOSPHOENOLPYRUVATE-PROTEIN PHOSPHOTRANSFERASE"/>
    <property type="match status" value="1"/>
</dbReference>
<keyword evidence="3" id="KW-1185">Reference proteome</keyword>
<dbReference type="InterPro" id="IPR000121">
    <property type="entry name" value="PEP_util_C"/>
</dbReference>
<dbReference type="InterPro" id="IPR050499">
    <property type="entry name" value="PEP-utilizing_PTS_enzyme"/>
</dbReference>
<dbReference type="Pfam" id="PF02896">
    <property type="entry name" value="PEP-utilizers_C"/>
    <property type="match status" value="1"/>
</dbReference>
<dbReference type="EMBL" id="CP002666">
    <property type="protein sequence ID" value="AEE44447.1"/>
    <property type="molecule type" value="Genomic_DNA"/>
</dbReference>
<dbReference type="Proteomes" id="UP000008460">
    <property type="component" value="Chromosome"/>
</dbReference>
<sequence>MQMSGLPIALALSGEAPSRALLERFAGVGLVRGEYVFRGILRYPTEETAGAELERYLSSVCAATEASVAYRTLEVTQAEANVLEGVEHEDDEDGDDLLGLRGVRRHMAFPASLDAELRAVRRVRERHPNLEVVAPFVTSADEYVWFRERVRSVVGPDVVVGTMVETPAAAVDVADLVDAGCRRFVVGSNDLTSLLAARRRGPALREGSVPGLARLLAHVTAAVHAVDGTVDLAGYLTPTLVETAVAAGVDRGVVHYSDLARLGLVDPAALPDLGHLAAVKARTRDAIAARRSRISRHPV</sequence>
<protein>
    <submittedName>
        <fullName evidence="2">PEP-utilizing protein</fullName>
    </submittedName>
</protein>
<accession>F4H6D5</accession>
<dbReference type="KEGG" id="cfi:Celf_0302"/>
<dbReference type="SUPFAM" id="SSF51621">
    <property type="entry name" value="Phosphoenolpyruvate/pyruvate domain"/>
    <property type="match status" value="1"/>
</dbReference>
<evidence type="ECO:0000313" key="2">
    <source>
        <dbReference type="EMBL" id="AEE44447.1"/>
    </source>
</evidence>
<feature type="domain" description="PEP-utilising enzyme C-terminal" evidence="1">
    <location>
        <begin position="19"/>
        <end position="250"/>
    </location>
</feature>
<reference evidence="2 3" key="1">
    <citation type="submission" date="2011-04" db="EMBL/GenBank/DDBJ databases">
        <title>Complete sequence of Cellulomonas fimi ATCC 484.</title>
        <authorList>
            <consortium name="US DOE Joint Genome Institute"/>
            <person name="Lucas S."/>
            <person name="Han J."/>
            <person name="Lapidus A."/>
            <person name="Cheng J.-F."/>
            <person name="Goodwin L."/>
            <person name="Pitluck S."/>
            <person name="Peters L."/>
            <person name="Chertkov O."/>
            <person name="Detter J.C."/>
            <person name="Han C."/>
            <person name="Tapia R."/>
            <person name="Land M."/>
            <person name="Hauser L."/>
            <person name="Kyrpides N."/>
            <person name="Ivanova N."/>
            <person name="Ovchinnikova G."/>
            <person name="Pagani I."/>
            <person name="Mead D."/>
            <person name="Brumm P."/>
            <person name="Woyke T."/>
        </authorList>
    </citation>
    <scope>NUCLEOTIDE SEQUENCE [LARGE SCALE GENOMIC DNA]</scope>
    <source>
        <strain evidence="3">ATCC 484 / DSM 20113 / JCM 1341 / NBRC 15513 / NCIMB 8980 / NCTC 7547</strain>
    </source>
</reference>
<dbReference type="GO" id="GO:0016772">
    <property type="term" value="F:transferase activity, transferring phosphorus-containing groups"/>
    <property type="evidence" value="ECO:0007669"/>
    <property type="project" value="InterPro"/>
</dbReference>
<dbReference type="InterPro" id="IPR015813">
    <property type="entry name" value="Pyrv/PenolPyrv_kinase-like_dom"/>
</dbReference>
<evidence type="ECO:0000259" key="1">
    <source>
        <dbReference type="Pfam" id="PF02896"/>
    </source>
</evidence>
<gene>
    <name evidence="2" type="ordered locus">Celf_0302</name>
</gene>
<dbReference type="HOGENOM" id="CLU_929680_0_0_11"/>
<dbReference type="InterPro" id="IPR040442">
    <property type="entry name" value="Pyrv_kinase-like_dom_sf"/>
</dbReference>
<dbReference type="AlphaFoldDB" id="F4H6D5"/>
<proteinExistence type="predicted"/>
<organism evidence="2 3">
    <name type="scientific">Cellulomonas fimi (strain ATCC 484 / DSM 20113 / JCM 1341 / CCUG 24087 / LMG 16345 / NBRC 15513 / NCIMB 8980 / NCTC 7547 / NRS-133)</name>
    <dbReference type="NCBI Taxonomy" id="590998"/>
    <lineage>
        <taxon>Bacteria</taxon>
        <taxon>Bacillati</taxon>
        <taxon>Actinomycetota</taxon>
        <taxon>Actinomycetes</taxon>
        <taxon>Micrococcales</taxon>
        <taxon>Cellulomonadaceae</taxon>
        <taxon>Cellulomonas</taxon>
    </lineage>
</organism>